<dbReference type="EMBL" id="QCYY01001840">
    <property type="protein sequence ID" value="ROT74878.1"/>
    <property type="molecule type" value="Genomic_DNA"/>
</dbReference>
<dbReference type="GO" id="GO:0022857">
    <property type="term" value="F:transmembrane transporter activity"/>
    <property type="evidence" value="ECO:0007669"/>
    <property type="project" value="InterPro"/>
</dbReference>
<feature type="transmembrane region" description="Helical" evidence="5">
    <location>
        <begin position="175"/>
        <end position="193"/>
    </location>
</feature>
<proteinExistence type="predicted"/>
<evidence type="ECO:0000256" key="2">
    <source>
        <dbReference type="ARBA" id="ARBA00022692"/>
    </source>
</evidence>
<feature type="domain" description="Major facilitator superfamily (MFS) profile" evidence="6">
    <location>
        <begin position="441"/>
        <end position="599"/>
    </location>
</feature>
<dbReference type="AlphaFoldDB" id="A0A423TEI7"/>
<dbReference type="SUPFAM" id="SSF103473">
    <property type="entry name" value="MFS general substrate transporter"/>
    <property type="match status" value="2"/>
</dbReference>
<dbReference type="InterPro" id="IPR005828">
    <property type="entry name" value="MFS_sugar_transport-like"/>
</dbReference>
<dbReference type="GO" id="GO:0016020">
    <property type="term" value="C:membrane"/>
    <property type="evidence" value="ECO:0007669"/>
    <property type="project" value="UniProtKB-SubCell"/>
</dbReference>
<reference evidence="7 8" key="1">
    <citation type="submission" date="2018-04" db="EMBL/GenBank/DDBJ databases">
        <authorList>
            <person name="Zhang X."/>
            <person name="Yuan J."/>
            <person name="Li F."/>
            <person name="Xiang J."/>
        </authorList>
    </citation>
    <scope>NUCLEOTIDE SEQUENCE [LARGE SCALE GENOMIC DNA]</scope>
    <source>
        <tissue evidence="7">Muscle</tissue>
    </source>
</reference>
<name>A0A423TEI7_PENVA</name>
<keyword evidence="3 5" id="KW-1133">Transmembrane helix</keyword>
<reference evidence="7 8" key="2">
    <citation type="submission" date="2019-01" db="EMBL/GenBank/DDBJ databases">
        <title>The decoding of complex shrimp genome reveals the adaptation for benthos swimmer, frequently molting mechanism and breeding impact on genome.</title>
        <authorList>
            <person name="Sun Y."/>
            <person name="Gao Y."/>
            <person name="Yu Y."/>
        </authorList>
    </citation>
    <scope>NUCLEOTIDE SEQUENCE [LARGE SCALE GENOMIC DNA]</scope>
    <source>
        <tissue evidence="7">Muscle</tissue>
    </source>
</reference>
<feature type="transmembrane region" description="Helical" evidence="5">
    <location>
        <begin position="39"/>
        <end position="60"/>
    </location>
</feature>
<keyword evidence="8" id="KW-1185">Reference proteome</keyword>
<gene>
    <name evidence="7" type="ORF">C7M84_006635</name>
</gene>
<comment type="caution">
    <text evidence="7">The sequence shown here is derived from an EMBL/GenBank/DDBJ whole genome shotgun (WGS) entry which is preliminary data.</text>
</comment>
<feature type="transmembrane region" description="Helical" evidence="5">
    <location>
        <begin position="487"/>
        <end position="504"/>
    </location>
</feature>
<evidence type="ECO:0000256" key="1">
    <source>
        <dbReference type="ARBA" id="ARBA00004141"/>
    </source>
</evidence>
<sequence length="599" mass="65329">MEVADPKWRTHIGIALFLPWALSLMAWGGFAYLVREWRMLQLTVSLLCLAFLPTLCRFSFYHPSSPTLLLLSSSSLLLSSSPPLTSSPPPSPLLDYPIRFMDESPRWLAVRGQHRRALRVLQRAARWNGVALPPEDELLLLLKDGTILILLLHHSPTPPHTLAPSPNRTPRLRTITLSLYTNYLLVGAVYFGLSLSGGDLSSDPFLYMVLTGVVELPAYTLVIPLVARYGRRAPVVAFFFMGAVALLALPFVPTGTGESMPLALMGKMSIASAFQILDFYSSELFPTEVRTRGMSTALVMPLVPVGAVSSVRAASVLAGLATLALPETLHVPLPDTIAHLEEREIRTSGFLRLPVRPGFQGIPLQPLRDSTPRGFTPSIPLQGIPLQGGDSTSHSRGFHSRGFHSQGDFADYEPECSYFVLNSSSGQVEEEPCVEWDFDNSTFSSTVGTEVIFDSDRLVSGVGACDLAVTKFQLACGWEYLRSTYQSIYMFGVTIGAPFNGVLADRYGRKMTVAVGFVAYSALAIGSCWIPNLSALLLSRFLMGAVHPTIQKTGYILGMEVADPKWRTHIGIVLFLPWALVSWRGAGSLTSSGNGGCFS</sequence>
<dbReference type="InterPro" id="IPR020846">
    <property type="entry name" value="MFS_dom"/>
</dbReference>
<evidence type="ECO:0000313" key="7">
    <source>
        <dbReference type="EMBL" id="ROT74878.1"/>
    </source>
</evidence>
<accession>A0A423TEI7</accession>
<evidence type="ECO:0000256" key="4">
    <source>
        <dbReference type="ARBA" id="ARBA00023136"/>
    </source>
</evidence>
<evidence type="ECO:0000313" key="8">
    <source>
        <dbReference type="Proteomes" id="UP000283509"/>
    </source>
</evidence>
<dbReference type="PROSITE" id="PS50850">
    <property type="entry name" value="MFS"/>
    <property type="match status" value="1"/>
</dbReference>
<feature type="transmembrane region" description="Helical" evidence="5">
    <location>
        <begin position="12"/>
        <end position="33"/>
    </location>
</feature>
<keyword evidence="2 5" id="KW-0812">Transmembrane</keyword>
<dbReference type="Pfam" id="PF07690">
    <property type="entry name" value="MFS_1"/>
    <property type="match status" value="1"/>
</dbReference>
<comment type="subcellular location">
    <subcellularLocation>
        <location evidence="1">Membrane</location>
        <topology evidence="1">Multi-pass membrane protein</topology>
    </subcellularLocation>
</comment>
<dbReference type="Pfam" id="PF00083">
    <property type="entry name" value="Sugar_tr"/>
    <property type="match status" value="1"/>
</dbReference>
<protein>
    <submittedName>
        <fullName evidence="7">Putative organic cation transporter protein-like</fullName>
    </submittedName>
</protein>
<dbReference type="Gene3D" id="1.20.1250.20">
    <property type="entry name" value="MFS general substrate transporter like domains"/>
    <property type="match status" value="2"/>
</dbReference>
<keyword evidence="4 5" id="KW-0472">Membrane</keyword>
<evidence type="ECO:0000256" key="5">
    <source>
        <dbReference type="SAM" id="Phobius"/>
    </source>
</evidence>
<organism evidence="7 8">
    <name type="scientific">Penaeus vannamei</name>
    <name type="common">Whiteleg shrimp</name>
    <name type="synonym">Litopenaeus vannamei</name>
    <dbReference type="NCBI Taxonomy" id="6689"/>
    <lineage>
        <taxon>Eukaryota</taxon>
        <taxon>Metazoa</taxon>
        <taxon>Ecdysozoa</taxon>
        <taxon>Arthropoda</taxon>
        <taxon>Crustacea</taxon>
        <taxon>Multicrustacea</taxon>
        <taxon>Malacostraca</taxon>
        <taxon>Eumalacostraca</taxon>
        <taxon>Eucarida</taxon>
        <taxon>Decapoda</taxon>
        <taxon>Dendrobranchiata</taxon>
        <taxon>Penaeoidea</taxon>
        <taxon>Penaeidae</taxon>
        <taxon>Penaeus</taxon>
    </lineage>
</organism>
<dbReference type="InterPro" id="IPR011701">
    <property type="entry name" value="MFS"/>
</dbReference>
<dbReference type="Proteomes" id="UP000283509">
    <property type="component" value="Unassembled WGS sequence"/>
</dbReference>
<dbReference type="OrthoDB" id="6348391at2759"/>
<feature type="transmembrane region" description="Helical" evidence="5">
    <location>
        <begin position="205"/>
        <end position="226"/>
    </location>
</feature>
<evidence type="ECO:0000256" key="3">
    <source>
        <dbReference type="ARBA" id="ARBA00022989"/>
    </source>
</evidence>
<dbReference type="InterPro" id="IPR036259">
    <property type="entry name" value="MFS_trans_sf"/>
</dbReference>
<feature type="transmembrane region" description="Helical" evidence="5">
    <location>
        <begin position="233"/>
        <end position="253"/>
    </location>
</feature>
<dbReference type="PANTHER" id="PTHR24064">
    <property type="entry name" value="SOLUTE CARRIER FAMILY 22 MEMBER"/>
    <property type="match status" value="1"/>
</dbReference>
<evidence type="ECO:0000259" key="6">
    <source>
        <dbReference type="PROSITE" id="PS50850"/>
    </source>
</evidence>
<feature type="transmembrane region" description="Helical" evidence="5">
    <location>
        <begin position="511"/>
        <end position="532"/>
    </location>
</feature>